<comment type="subunit">
    <text evidence="1">Homodimer.</text>
</comment>
<dbReference type="InterPro" id="IPR015424">
    <property type="entry name" value="PyrdxlP-dep_Trfase"/>
</dbReference>
<dbReference type="InterPro" id="IPR010977">
    <property type="entry name" value="Aromatic_deC"/>
</dbReference>
<keyword evidence="4" id="KW-1185">Reference proteome</keyword>
<proteinExistence type="predicted"/>
<evidence type="ECO:0000256" key="2">
    <source>
        <dbReference type="ARBA" id="ARBA00022793"/>
    </source>
</evidence>
<keyword evidence="2" id="KW-0456">Lyase</keyword>
<dbReference type="PANTHER" id="PTHR11999:SF167">
    <property type="entry name" value="AROMATIC-L-AMINO-ACID DECARBOXYLASE"/>
    <property type="match status" value="1"/>
</dbReference>
<protein>
    <submittedName>
        <fullName evidence="3">Uncharacterized protein</fullName>
    </submittedName>
</protein>
<keyword evidence="2" id="KW-0210">Decarboxylase</keyword>
<sequence>MDSDSLRLYGCQMVHFVANYWDSLDNGSRMPLPDVKPGYIRALIPDEAPKTAEEWERIFADIEPIVLRGNTHWSVNKAKDEMPMGIASIDRSLLIRHHPDFFAYYSTACSYAAIIGDILSGGISSLGFTWVNSFAHCLNWTNTDFASEVEPRNYRIGAENVGLAGQGNRIAQGLLEFGPWARHRNDPMVNGRKTPNWETDRVYPFSVPQATQL</sequence>
<dbReference type="SUPFAM" id="SSF53383">
    <property type="entry name" value="PLP-dependent transferases"/>
    <property type="match status" value="1"/>
</dbReference>
<dbReference type="PANTHER" id="PTHR11999">
    <property type="entry name" value="GROUP II PYRIDOXAL-5-PHOSPHATE DECARBOXYLASE"/>
    <property type="match status" value="1"/>
</dbReference>
<dbReference type="PRINTS" id="PR00800">
    <property type="entry name" value="YHDCRBOXLASE"/>
</dbReference>
<dbReference type="EMBL" id="JBICBT010000099">
    <property type="protein sequence ID" value="KAL3123545.1"/>
    <property type="molecule type" value="Genomic_DNA"/>
</dbReference>
<gene>
    <name evidence="3" type="ORF">niasHT_006624</name>
</gene>
<reference evidence="3 4" key="1">
    <citation type="submission" date="2024-10" db="EMBL/GenBank/DDBJ databases">
        <authorList>
            <person name="Kim D."/>
        </authorList>
    </citation>
    <scope>NUCLEOTIDE SEQUENCE [LARGE SCALE GENOMIC DNA]</scope>
    <source>
        <strain evidence="3">BH-2024</strain>
    </source>
</reference>
<dbReference type="GO" id="GO:0016831">
    <property type="term" value="F:carboxy-lyase activity"/>
    <property type="evidence" value="ECO:0007669"/>
    <property type="project" value="UniProtKB-KW"/>
</dbReference>
<organism evidence="3 4">
    <name type="scientific">Heterodera trifolii</name>
    <dbReference type="NCBI Taxonomy" id="157864"/>
    <lineage>
        <taxon>Eukaryota</taxon>
        <taxon>Metazoa</taxon>
        <taxon>Ecdysozoa</taxon>
        <taxon>Nematoda</taxon>
        <taxon>Chromadorea</taxon>
        <taxon>Rhabditida</taxon>
        <taxon>Tylenchina</taxon>
        <taxon>Tylenchomorpha</taxon>
        <taxon>Tylenchoidea</taxon>
        <taxon>Heteroderidae</taxon>
        <taxon>Heteroderinae</taxon>
        <taxon>Heterodera</taxon>
    </lineage>
</organism>
<dbReference type="AlphaFoldDB" id="A0ABD2M7N9"/>
<evidence type="ECO:0000313" key="3">
    <source>
        <dbReference type="EMBL" id="KAL3123545.1"/>
    </source>
</evidence>
<dbReference type="Gene3D" id="1.20.1340.10">
    <property type="entry name" value="dopa decarboxylase, N-terminal domain"/>
    <property type="match status" value="1"/>
</dbReference>
<accession>A0ABD2M7N9</accession>
<evidence type="ECO:0000313" key="4">
    <source>
        <dbReference type="Proteomes" id="UP001620626"/>
    </source>
</evidence>
<evidence type="ECO:0000256" key="1">
    <source>
        <dbReference type="ARBA" id="ARBA00011738"/>
    </source>
</evidence>
<dbReference type="Proteomes" id="UP001620626">
    <property type="component" value="Unassembled WGS sequence"/>
</dbReference>
<comment type="caution">
    <text evidence="3">The sequence shown here is derived from an EMBL/GenBank/DDBJ whole genome shotgun (WGS) entry which is preliminary data.</text>
</comment>
<name>A0ABD2M7N9_9BILA</name>